<proteinExistence type="inferred from homology"/>
<feature type="compositionally biased region" description="Basic and acidic residues" evidence="6">
    <location>
        <begin position="992"/>
        <end position="1003"/>
    </location>
</feature>
<evidence type="ECO:0000256" key="5">
    <source>
        <dbReference type="ARBA" id="ARBA00023125"/>
    </source>
</evidence>
<feature type="domain" description="Replication protein A 70 kDa DNA-binding subunit B/D first OB fold" evidence="7">
    <location>
        <begin position="1268"/>
        <end position="1351"/>
    </location>
</feature>
<dbReference type="SUPFAM" id="SSF50249">
    <property type="entry name" value="Nucleic acid-binding proteins"/>
    <property type="match status" value="4"/>
</dbReference>
<comment type="similarity">
    <text evidence="1">Belongs to the replication factor A protein 1 family.</text>
</comment>
<keyword evidence="5" id="KW-0238">DNA-binding</keyword>
<keyword evidence="10" id="KW-1185">Reference proteome</keyword>
<feature type="compositionally biased region" description="Basic and acidic residues" evidence="6">
    <location>
        <begin position="753"/>
        <end position="763"/>
    </location>
</feature>
<feature type="region of interest" description="Disordered" evidence="6">
    <location>
        <begin position="721"/>
        <end position="763"/>
    </location>
</feature>
<feature type="region of interest" description="Disordered" evidence="6">
    <location>
        <begin position="681"/>
        <end position="709"/>
    </location>
</feature>
<feature type="compositionally biased region" description="Basic and acidic residues" evidence="6">
    <location>
        <begin position="1157"/>
        <end position="1170"/>
    </location>
</feature>
<feature type="compositionally biased region" description="Low complexity" evidence="6">
    <location>
        <begin position="693"/>
        <end position="704"/>
    </location>
</feature>
<feature type="compositionally biased region" description="Acidic residues" evidence="6">
    <location>
        <begin position="1085"/>
        <end position="1114"/>
    </location>
</feature>
<reference evidence="9 10" key="1">
    <citation type="submission" date="2021-05" db="EMBL/GenBank/DDBJ databases">
        <title>Genome Assembly of Synthetic Allotetraploid Brassica napus Reveals Homoeologous Exchanges between Subgenomes.</title>
        <authorList>
            <person name="Davis J.T."/>
        </authorList>
    </citation>
    <scope>NUCLEOTIDE SEQUENCE [LARGE SCALE GENOMIC DNA]</scope>
    <source>
        <strain evidence="10">cv. Da-Ae</strain>
        <tissue evidence="9">Seedling</tissue>
    </source>
</reference>
<feature type="compositionally biased region" description="Polar residues" evidence="6">
    <location>
        <begin position="952"/>
        <end position="961"/>
    </location>
</feature>
<feature type="compositionally biased region" description="Polar residues" evidence="6">
    <location>
        <begin position="1145"/>
        <end position="1154"/>
    </location>
</feature>
<dbReference type="Proteomes" id="UP000824890">
    <property type="component" value="Unassembled WGS sequence"/>
</dbReference>
<feature type="compositionally biased region" description="Basic and acidic residues" evidence="6">
    <location>
        <begin position="731"/>
        <end position="744"/>
    </location>
</feature>
<dbReference type="CDD" id="cd04476">
    <property type="entry name" value="RPA1_DBD_C"/>
    <property type="match status" value="1"/>
</dbReference>
<sequence length="1521" mass="170707">MASVTSIVDLKPFKTSWTIKVKVIRLWKQTTGGGGETIDMVLTTTHPYRISFLSKTRVLPSEQLPGELCGFQPVKYNEVLDGSLNPDYLIDIIGHIVKVSHIEHVNVNGQETEKLCVELRNSDDERIPLVLWGNAACDVNYAIQVRSEYTTICVLRFGKINVWNGELCVSNAFNISDIVLDPAMTEVNNFLASLPEDDLPLAIVESQYEAGVNGSSDGDASFRPTPRKTLAEVLQTKQIARTDVLLHALNTVVGKTYLFKIGIERENLLNKHQSYPVLKLITDKNSKNRYQDIGCTNAAEGTNIDSMDIHSDLADMSDSFAMRPAKRIRALNRDFGESNAQNSGSNCFSSVMIKKENYKALSVDFSVIRLWKQYSAAGGETMEMVLIDSNGDRIHASVKKELVAQFEPALKQGYRKILLNFALTQSVGSYRTSKHAYKIGFLSTTRVRYCDDWTDNVPEFSPVKYREVLEGAMNPDYLVDVIGQVVEVSNVEVVAVNGKDTNKIALQLRDSVLPKDNMSLSIVEANPNRAISGVSDKDDFFVHTSRKNIAELFCTKQLERCILMSTVVSIDADMGWFYLSCKVCSKKVLTVPNETIEDGSGEDVMGHIYFCVKCNTYKPSIMPRYKLHLVVVDETRLTTKLLLFDNHAVQLLRQPCTELAGPMLNDMASEDTMVPYMSAQSDAPEANLTLPRSSSPSSVSIDQSTPAKRLRGPVLNLQEAFDESSVSKKSSTMDKHTHTTDGGEIRAMGSAEDESRNIHSVQRDARANRRQILGNKRNFNDIHSSNTESADLLESSSTEILTRRSFCNGIVLTEVPISQVDVPVRINVAEKQPSLRNQELFRGMILTDVPLSEGYAPIHKGAKRQQVRQQTSNQVRMDVNTVAWSSTTRMKAGRIQSNIICSNTQQNVSNSQQTMNLSGEVVTQKEDLRQNNRETNSRSTIFNDITNVLGTSNRVGTNQRPVQVGQKRKLSRRDSICVSPGVDNANQNSRGTDLDCPVKKKSKGQEIMKPDTLLNVSKNNSVTISQPVKDPDFITWSSTLSSIRRHDTGLVIDCDPTQPLDKSFAPEVDVSCQTAPEVETFTTVDESDEEDSGDEYWDCSSNDADDLNSDSDIDENGTLAQRQQRQLYINKVSECFSNSFGGNTQSNAITSVSGPPTRKEEGKMIHTGNKEKSKIRADLVKEIMEMLRACNVHVKSFRNQPLSLRTPQKTLNHKLMKLKSTLRPGLILTEEEILNSTLIMIETILRQKNTSLDKWTTMPKPYEIKKPAIRVQVISKWRTTTSETELLVVDEMGSKIQGTFHDECMESNKIIVKEGEWYEIYNFKLIHNFRMVKTTTNRYHVVTNVNTVITKLEARLTCNYYVFKDFKTIIRGLAHPKFCIDIYGSLVFVGNLEFVEVAAGIVKPKTVFSLINPDSIVKSNFVRFCHNLTLFNYINGRYSPINCVAYGTTAVELLTYWNSRKANVVLCVLSVWQIERDEVFNLKSVGGFRFMTNIEGCSKIVFEPNIPEIEEFRKKIPPHAY</sequence>
<evidence type="ECO:0000259" key="8">
    <source>
        <dbReference type="Pfam" id="PF08646"/>
    </source>
</evidence>
<dbReference type="Gene3D" id="2.40.50.140">
    <property type="entry name" value="Nucleic acid-binding proteins"/>
    <property type="match status" value="4"/>
</dbReference>
<evidence type="ECO:0000259" key="7">
    <source>
        <dbReference type="Pfam" id="PF02721"/>
    </source>
</evidence>
<dbReference type="CDD" id="cd04481">
    <property type="entry name" value="RPA1_DBD_B_like"/>
    <property type="match status" value="2"/>
</dbReference>
<keyword evidence="3" id="KW-0863">Zinc-finger</keyword>
<feature type="region of interest" description="Disordered" evidence="6">
    <location>
        <begin position="1082"/>
        <end position="1114"/>
    </location>
</feature>
<dbReference type="PANTHER" id="PTHR47165:SF4">
    <property type="entry name" value="OS03G0429900 PROTEIN"/>
    <property type="match status" value="1"/>
</dbReference>
<accession>A0ABQ8BN05</accession>
<dbReference type="InterPro" id="IPR003871">
    <property type="entry name" value="RFA1B/D_OB_1st"/>
</dbReference>
<dbReference type="EMBL" id="JAGKQM010000010">
    <property type="protein sequence ID" value="KAH0905723.1"/>
    <property type="molecule type" value="Genomic_DNA"/>
</dbReference>
<name>A0ABQ8BN05_BRANA</name>
<keyword evidence="4" id="KW-0862">Zinc</keyword>
<evidence type="ECO:0000256" key="3">
    <source>
        <dbReference type="ARBA" id="ARBA00022771"/>
    </source>
</evidence>
<feature type="region of interest" description="Disordered" evidence="6">
    <location>
        <begin position="977"/>
        <end position="1003"/>
    </location>
</feature>
<evidence type="ECO:0000313" key="9">
    <source>
        <dbReference type="EMBL" id="KAH0905723.1"/>
    </source>
</evidence>
<dbReference type="InterPro" id="IPR012340">
    <property type="entry name" value="NA-bd_OB-fold"/>
</dbReference>
<keyword evidence="2" id="KW-0479">Metal-binding</keyword>
<dbReference type="InterPro" id="IPR013955">
    <property type="entry name" value="Rep_factor-A_C"/>
</dbReference>
<evidence type="ECO:0000256" key="4">
    <source>
        <dbReference type="ARBA" id="ARBA00022833"/>
    </source>
</evidence>
<feature type="region of interest" description="Disordered" evidence="6">
    <location>
        <begin position="1145"/>
        <end position="1170"/>
    </location>
</feature>
<feature type="region of interest" description="Disordered" evidence="6">
    <location>
        <begin position="952"/>
        <end position="971"/>
    </location>
</feature>
<evidence type="ECO:0000256" key="6">
    <source>
        <dbReference type="SAM" id="MobiDB-lite"/>
    </source>
</evidence>
<organism evidence="9 10">
    <name type="scientific">Brassica napus</name>
    <name type="common">Rape</name>
    <dbReference type="NCBI Taxonomy" id="3708"/>
    <lineage>
        <taxon>Eukaryota</taxon>
        <taxon>Viridiplantae</taxon>
        <taxon>Streptophyta</taxon>
        <taxon>Embryophyta</taxon>
        <taxon>Tracheophyta</taxon>
        <taxon>Spermatophyta</taxon>
        <taxon>Magnoliopsida</taxon>
        <taxon>eudicotyledons</taxon>
        <taxon>Gunneridae</taxon>
        <taxon>Pentapetalae</taxon>
        <taxon>rosids</taxon>
        <taxon>malvids</taxon>
        <taxon>Brassicales</taxon>
        <taxon>Brassicaceae</taxon>
        <taxon>Brassiceae</taxon>
        <taxon>Brassica</taxon>
    </lineage>
</organism>
<dbReference type="PANTHER" id="PTHR47165">
    <property type="entry name" value="OS03G0429900 PROTEIN"/>
    <property type="match status" value="1"/>
</dbReference>
<dbReference type="InterPro" id="IPR047192">
    <property type="entry name" value="Euk_RPA1_DBD_C"/>
</dbReference>
<dbReference type="CDD" id="cd04480">
    <property type="entry name" value="RPA1_DBD_A_like"/>
    <property type="match status" value="2"/>
</dbReference>
<comment type="caution">
    <text evidence="9">The sequence shown here is derived from an EMBL/GenBank/DDBJ whole genome shotgun (WGS) entry which is preliminary data.</text>
</comment>
<protein>
    <submittedName>
        <fullName evidence="9">Uncharacterized protein</fullName>
    </submittedName>
</protein>
<feature type="domain" description="Replication protein A 70 kDa DNA-binding subunit B/D first OB fold" evidence="7">
    <location>
        <begin position="5"/>
        <end position="45"/>
    </location>
</feature>
<dbReference type="Pfam" id="PF02721">
    <property type="entry name" value="DUF223"/>
    <property type="match status" value="3"/>
</dbReference>
<evidence type="ECO:0000256" key="2">
    <source>
        <dbReference type="ARBA" id="ARBA00022723"/>
    </source>
</evidence>
<dbReference type="Pfam" id="PF08646">
    <property type="entry name" value="Rep_fac-A_C"/>
    <property type="match status" value="1"/>
</dbReference>
<evidence type="ECO:0000256" key="1">
    <source>
        <dbReference type="ARBA" id="ARBA00005690"/>
    </source>
</evidence>
<feature type="domain" description="Replication factor A C-terminal" evidence="8">
    <location>
        <begin position="564"/>
        <end position="660"/>
    </location>
</feature>
<evidence type="ECO:0000313" key="10">
    <source>
        <dbReference type="Proteomes" id="UP000824890"/>
    </source>
</evidence>
<feature type="domain" description="Replication protein A 70 kDa DNA-binding subunit B/D first OB fold" evidence="7">
    <location>
        <begin position="362"/>
        <end position="449"/>
    </location>
</feature>
<gene>
    <name evidence="9" type="ORF">HID58_037550</name>
</gene>